<organism evidence="1 3">
    <name type="scientific">Ralstonia mannitolilytica</name>
    <dbReference type="NCBI Taxonomy" id="105219"/>
    <lineage>
        <taxon>Bacteria</taxon>
        <taxon>Pseudomonadati</taxon>
        <taxon>Pseudomonadota</taxon>
        <taxon>Betaproteobacteria</taxon>
        <taxon>Burkholderiales</taxon>
        <taxon>Burkholderiaceae</taxon>
        <taxon>Ralstonia</taxon>
    </lineage>
</organism>
<dbReference type="Proteomes" id="UP001190452">
    <property type="component" value="Unassembled WGS sequence"/>
</dbReference>
<evidence type="ECO:0000313" key="4">
    <source>
        <dbReference type="Proteomes" id="UP001190452"/>
    </source>
</evidence>
<reference evidence="1 4" key="1">
    <citation type="submission" date="2023-07" db="EMBL/GenBank/DDBJ databases">
        <authorList>
            <person name="Peeters C."/>
        </authorList>
    </citation>
    <scope>NUCLEOTIDE SEQUENCE</scope>
    <source>
        <strain evidence="2 4">R-77569</strain>
        <strain evidence="1">R-77591</strain>
    </source>
</reference>
<accession>A0AAD2AMD0</accession>
<dbReference type="AlphaFoldDB" id="A0AAD2AMD0"/>
<dbReference type="EMBL" id="CATVXE010000001">
    <property type="protein sequence ID" value="CAJ0679588.1"/>
    <property type="molecule type" value="Genomic_DNA"/>
</dbReference>
<comment type="caution">
    <text evidence="1">The sequence shown here is derived from an EMBL/GenBank/DDBJ whole genome shotgun (WGS) entry which is preliminary data.</text>
</comment>
<evidence type="ECO:0000313" key="3">
    <source>
        <dbReference type="Proteomes" id="UP001190002"/>
    </source>
</evidence>
<gene>
    <name evidence="2" type="ORF">R77569_00680</name>
    <name evidence="1" type="ORF">R77591_00416</name>
</gene>
<evidence type="ECO:0000313" key="1">
    <source>
        <dbReference type="EMBL" id="CAJ0679588.1"/>
    </source>
</evidence>
<proteinExistence type="predicted"/>
<dbReference type="EMBL" id="CAUDKV010000002">
    <property type="protein sequence ID" value="CAJ0853182.1"/>
    <property type="molecule type" value="Genomic_DNA"/>
</dbReference>
<dbReference type="RefSeq" id="WP_261313579.1">
    <property type="nucleotide sequence ID" value="NZ_CATVWW010000018.1"/>
</dbReference>
<protein>
    <submittedName>
        <fullName evidence="1">Uncharacterized protein</fullName>
    </submittedName>
</protein>
<keyword evidence="4" id="KW-1185">Reference proteome</keyword>
<dbReference type="Proteomes" id="UP001190002">
    <property type="component" value="Unassembled WGS sequence"/>
</dbReference>
<sequence>MSRRFGRWAAWALAAAGAALVFAAWLTPEGAFSFVTLASFCG</sequence>
<evidence type="ECO:0000313" key="2">
    <source>
        <dbReference type="EMBL" id="CAJ0853182.1"/>
    </source>
</evidence>
<name>A0AAD2AMD0_9RALS</name>